<gene>
    <name evidence="1" type="ORF">AUC68_01135</name>
</gene>
<reference evidence="1 2" key="1">
    <citation type="journal article" date="2016" name="Environ. Microbiol.">
        <title>New Methyloceanibacter diversity from North Sea sediments includes methanotroph containing solely the soluble methane monooxygenase.</title>
        <authorList>
            <person name="Vekeman B."/>
            <person name="Kerckhof F.M."/>
            <person name="Cremers G."/>
            <person name="de Vos P."/>
            <person name="Vandamme P."/>
            <person name="Boon N."/>
            <person name="Op den Camp H.J."/>
            <person name="Heylen K."/>
        </authorList>
    </citation>
    <scope>NUCLEOTIDE SEQUENCE [LARGE SCALE GENOMIC DNA]</scope>
    <source>
        <strain evidence="1 2">R-67174</strain>
    </source>
</reference>
<dbReference type="EMBL" id="LPWG01000008">
    <property type="protein sequence ID" value="ODS00281.1"/>
    <property type="molecule type" value="Genomic_DNA"/>
</dbReference>
<dbReference type="AlphaFoldDB" id="A0A1E3W3B8"/>
<evidence type="ECO:0000313" key="2">
    <source>
        <dbReference type="Proteomes" id="UP000094501"/>
    </source>
</evidence>
<dbReference type="STRING" id="1774968.AUC68_01135"/>
<dbReference type="Proteomes" id="UP000094501">
    <property type="component" value="Unassembled WGS sequence"/>
</dbReference>
<evidence type="ECO:0000313" key="1">
    <source>
        <dbReference type="EMBL" id="ODS00281.1"/>
    </source>
</evidence>
<sequence>MTIGVRSVGNATLALAPLVTGIFVAKAAEEKKTDFLFVQSAKSMKYDPDTNKLTLENVSPVTLFFTDRPERTAGNMKTTRFIPFWSEGEDSFKSDPPNADISIIDGKMTKQTVVELKDPILDNDTLTYTVKVIEGEMPAEGAEIAVFIDIIGRPLTPLSYAGVARRSFRRAALY</sequence>
<proteinExistence type="predicted"/>
<keyword evidence="2" id="KW-1185">Reference proteome</keyword>
<protein>
    <submittedName>
        <fullName evidence="1">Uncharacterized protein</fullName>
    </submittedName>
</protein>
<name>A0A1E3W3B8_9HYPH</name>
<organism evidence="1 2">
    <name type="scientific">Methyloceanibacter methanicus</name>
    <dbReference type="NCBI Taxonomy" id="1774968"/>
    <lineage>
        <taxon>Bacteria</taxon>
        <taxon>Pseudomonadati</taxon>
        <taxon>Pseudomonadota</taxon>
        <taxon>Alphaproteobacteria</taxon>
        <taxon>Hyphomicrobiales</taxon>
        <taxon>Hyphomicrobiaceae</taxon>
        <taxon>Methyloceanibacter</taxon>
    </lineage>
</organism>
<comment type="caution">
    <text evidence="1">The sequence shown here is derived from an EMBL/GenBank/DDBJ whole genome shotgun (WGS) entry which is preliminary data.</text>
</comment>
<accession>A0A1E3W3B8</accession>